<evidence type="ECO:0000313" key="1">
    <source>
        <dbReference type="EMBL" id="KKK51518.1"/>
    </source>
</evidence>
<protein>
    <submittedName>
        <fullName evidence="1">Uncharacterized protein</fullName>
    </submittedName>
</protein>
<sequence length="122" mass="14074">MAKYTQEERQAWAARRRRSTEEVVAVCASNPAIQPHARIVGSWVWVEFPDKPGRAVLAWLRFEGFHWSSNRQAWQHPCGVFRPHARSHDPRSTFGQVPIDITDTSGHDDRIFDQQAERIGLL</sequence>
<accession>A0A0F8W4M1</accession>
<dbReference type="EMBL" id="LAZR01067474">
    <property type="protein sequence ID" value="KKK51518.1"/>
    <property type="molecule type" value="Genomic_DNA"/>
</dbReference>
<comment type="caution">
    <text evidence="1">The sequence shown here is derived from an EMBL/GenBank/DDBJ whole genome shotgun (WGS) entry which is preliminary data.</text>
</comment>
<name>A0A0F8W4M1_9ZZZZ</name>
<organism evidence="1">
    <name type="scientific">marine sediment metagenome</name>
    <dbReference type="NCBI Taxonomy" id="412755"/>
    <lineage>
        <taxon>unclassified sequences</taxon>
        <taxon>metagenomes</taxon>
        <taxon>ecological metagenomes</taxon>
    </lineage>
</organism>
<reference evidence="1" key="1">
    <citation type="journal article" date="2015" name="Nature">
        <title>Complex archaea that bridge the gap between prokaryotes and eukaryotes.</title>
        <authorList>
            <person name="Spang A."/>
            <person name="Saw J.H."/>
            <person name="Jorgensen S.L."/>
            <person name="Zaremba-Niedzwiedzka K."/>
            <person name="Martijn J."/>
            <person name="Lind A.E."/>
            <person name="van Eijk R."/>
            <person name="Schleper C."/>
            <person name="Guy L."/>
            <person name="Ettema T.J."/>
        </authorList>
    </citation>
    <scope>NUCLEOTIDE SEQUENCE</scope>
</reference>
<gene>
    <name evidence="1" type="ORF">LCGC14_3114140</name>
</gene>
<proteinExistence type="predicted"/>
<dbReference type="AlphaFoldDB" id="A0A0F8W4M1"/>